<name>I2B8G7_SHIBC</name>
<keyword evidence="2" id="KW-1185">Reference proteome</keyword>
<dbReference type="AlphaFoldDB" id="I2B8G7"/>
<dbReference type="STRING" id="630626.EBL_c17270"/>
<sequence>MKPVIPVIGLMLLTGCGSASHLRGQEPVLEGSSPKSPAALAQCVQEQWARSGVKSELTTSGTGSSVLVPGTLGGYRVLLDARPSSQGSDFSLYERLAHVTSVVYEDGVAFCK</sequence>
<accession>K6UWQ5</accession>
<evidence type="ECO:0000313" key="1">
    <source>
        <dbReference type="EMBL" id="AFJ46821.1"/>
    </source>
</evidence>
<dbReference type="EMBL" id="CP001560">
    <property type="protein sequence ID" value="AFJ46821.1"/>
    <property type="molecule type" value="Genomic_DNA"/>
</dbReference>
<dbReference type="KEGG" id="ebt:EBL_c17270"/>
<dbReference type="Proteomes" id="UP000001955">
    <property type="component" value="Chromosome"/>
</dbReference>
<dbReference type="OrthoDB" id="6000523at2"/>
<protein>
    <recommendedName>
        <fullName evidence="3">Lipoprotein</fullName>
    </recommendedName>
</protein>
<evidence type="ECO:0008006" key="3">
    <source>
        <dbReference type="Google" id="ProtNLM"/>
    </source>
</evidence>
<proteinExistence type="predicted"/>
<dbReference type="PROSITE" id="PS51257">
    <property type="entry name" value="PROKAR_LIPOPROTEIN"/>
    <property type="match status" value="1"/>
</dbReference>
<dbReference type="HOGENOM" id="CLU_171681_0_0_6"/>
<accession>I2B8G7</accession>
<dbReference type="RefSeq" id="WP_002445019.1">
    <property type="nucleotide sequence ID" value="NC_017910.1"/>
</dbReference>
<reference evidence="1 2" key="1">
    <citation type="journal article" date="2012" name="J. Bacteriol.">
        <title>Complete genome sequence of the B12-producing Shimwellia blattae strain DSM 4481, isolated from a cockroach.</title>
        <authorList>
            <person name="Brzuszkiewicz E."/>
            <person name="Waschkowitz T."/>
            <person name="Wiezer A."/>
            <person name="Daniel R."/>
        </authorList>
    </citation>
    <scope>NUCLEOTIDE SEQUENCE [LARGE SCALE GENOMIC DNA]</scope>
    <source>
        <strain evidence="2">ATCC 29907 / DSM 4481 / JCM 1650 / NBRC 105725 / CDC 9005-74</strain>
    </source>
</reference>
<gene>
    <name evidence="1" type="ordered locus">EBL_c17270</name>
</gene>
<organism evidence="1 2">
    <name type="scientific">Shimwellia blattae (strain ATCC 29907 / DSM 4481 / JCM 1650 / NBRC 105725 / CDC 9005-74)</name>
    <name type="common">Escherichia blattae</name>
    <dbReference type="NCBI Taxonomy" id="630626"/>
    <lineage>
        <taxon>Bacteria</taxon>
        <taxon>Pseudomonadati</taxon>
        <taxon>Pseudomonadota</taxon>
        <taxon>Gammaproteobacteria</taxon>
        <taxon>Enterobacterales</taxon>
        <taxon>Enterobacteriaceae</taxon>
        <taxon>Shimwellia</taxon>
    </lineage>
</organism>
<evidence type="ECO:0000313" key="2">
    <source>
        <dbReference type="Proteomes" id="UP000001955"/>
    </source>
</evidence>